<dbReference type="RefSeq" id="WP_105180890.1">
    <property type="nucleotide sequence ID" value="NZ_BMIT01000018.1"/>
</dbReference>
<dbReference type="InterPro" id="IPR008000">
    <property type="entry name" value="Rham/fucose_mutarotase"/>
</dbReference>
<dbReference type="Proteomes" id="UP000638462">
    <property type="component" value="Unassembled WGS sequence"/>
</dbReference>
<evidence type="ECO:0000313" key="3">
    <source>
        <dbReference type="Proteomes" id="UP000265938"/>
    </source>
</evidence>
<protein>
    <submittedName>
        <fullName evidence="1">L-fucose mutarotase</fullName>
    </submittedName>
    <submittedName>
        <fullName evidence="2">L-rhamnose mutarotase</fullName>
        <ecNumber evidence="2">5.1.3.32</ecNumber>
    </submittedName>
</protein>
<dbReference type="EMBL" id="BMIT01000018">
    <property type="protein sequence ID" value="GGF07881.1"/>
    <property type="molecule type" value="Genomic_DNA"/>
</dbReference>
<reference evidence="1" key="1">
    <citation type="journal article" date="2014" name="Int. J. Syst. Evol. Microbiol.">
        <title>Complete genome of a new Firmicutes species belonging to the dominant human colonic microbiota ('Ruminococcus bicirculans') reveals two chromosomes and a selective capacity to utilize plant glucans.</title>
        <authorList>
            <consortium name="NISC Comparative Sequencing Program"/>
            <person name="Wegmann U."/>
            <person name="Louis P."/>
            <person name="Goesmann A."/>
            <person name="Henrissat B."/>
            <person name="Duncan S.H."/>
            <person name="Flint H.J."/>
        </authorList>
    </citation>
    <scope>NUCLEOTIDE SEQUENCE</scope>
    <source>
        <strain evidence="1">CGMCC 1.15394</strain>
    </source>
</reference>
<name>A0A3A3EM07_9GAMM</name>
<reference evidence="2 3" key="2">
    <citation type="submission" date="2018-09" db="EMBL/GenBank/DDBJ databases">
        <title>Identification of marine bacteria producing industrial enzymes.</title>
        <authorList>
            <person name="Cheng T.H."/>
            <person name="Saidin J."/>
            <person name="Muhd D.D."/>
            <person name="Isa M.N.M."/>
            <person name="Bakar M.F.A."/>
            <person name="Ismail N."/>
        </authorList>
    </citation>
    <scope>NUCLEOTIDE SEQUENCE [LARGE SCALE GENOMIC DNA]</scope>
    <source>
        <strain evidence="2 3">MNAD 1.6</strain>
    </source>
</reference>
<sequence length="114" mass="13222">MQYCLTLELKNDPELIATYEQYHSPKQVWPEVISAIRDSGITDMAIHRVGTTLIMILQTDDSFSFTEKAKQDAMNPKVQQWERLMEQFQNVGSNNQQSKWQLVERIFSLGEQVG</sequence>
<dbReference type="EC" id="5.1.3.32" evidence="2"/>
<dbReference type="SUPFAM" id="SSF54909">
    <property type="entry name" value="Dimeric alpha+beta barrel"/>
    <property type="match status" value="1"/>
</dbReference>
<reference evidence="1" key="4">
    <citation type="submission" date="2020-09" db="EMBL/GenBank/DDBJ databases">
        <authorList>
            <person name="Sun Q."/>
            <person name="Zhou Y."/>
        </authorList>
    </citation>
    <scope>NUCLEOTIDE SEQUENCE</scope>
    <source>
        <strain evidence="1">CGMCC 1.15394</strain>
    </source>
</reference>
<evidence type="ECO:0000313" key="4">
    <source>
        <dbReference type="Proteomes" id="UP000638462"/>
    </source>
</evidence>
<dbReference type="Gene3D" id="3.30.70.100">
    <property type="match status" value="1"/>
</dbReference>
<keyword evidence="2" id="KW-0413">Isomerase</keyword>
<dbReference type="GO" id="GO:0062192">
    <property type="term" value="F:L-rhamnose mutarotase activity"/>
    <property type="evidence" value="ECO:0007669"/>
    <property type="project" value="UniProtKB-EC"/>
</dbReference>
<dbReference type="InterPro" id="IPR052996">
    <property type="entry name" value="Carb_Metab_Mutarotase"/>
</dbReference>
<dbReference type="PANTHER" id="PTHR43239:SF1">
    <property type="entry name" value="UPF0734 PROTEIN DDB_G0273871_DDB_G0273177"/>
    <property type="match status" value="1"/>
</dbReference>
<dbReference type="InterPro" id="IPR011008">
    <property type="entry name" value="Dimeric_a/b-barrel"/>
</dbReference>
<keyword evidence="4" id="KW-1185">Reference proteome</keyword>
<comment type="caution">
    <text evidence="2">The sequence shown here is derived from an EMBL/GenBank/DDBJ whole genome shotgun (WGS) entry which is preliminary data.</text>
</comment>
<dbReference type="PANTHER" id="PTHR43239">
    <property type="entry name" value="UPF0734 PROTEIN DDB_G0273871/DDB_G0273177"/>
    <property type="match status" value="1"/>
</dbReference>
<dbReference type="Pfam" id="PF05336">
    <property type="entry name" value="rhaM"/>
    <property type="match status" value="1"/>
</dbReference>
<gene>
    <name evidence="2" type="ORF">D4741_01160</name>
    <name evidence="1" type="ORF">GCM10008027_35970</name>
</gene>
<dbReference type="Proteomes" id="UP000265938">
    <property type="component" value="Unassembled WGS sequence"/>
</dbReference>
<evidence type="ECO:0000313" key="2">
    <source>
        <dbReference type="EMBL" id="RJF36716.1"/>
    </source>
</evidence>
<reference evidence="4" key="3">
    <citation type="journal article" date="2019" name="Int. J. Syst. Evol. Microbiol.">
        <title>The Global Catalogue of Microorganisms (GCM) 10K type strain sequencing project: providing services to taxonomists for standard genome sequencing and annotation.</title>
        <authorList>
            <consortium name="The Broad Institute Genomics Platform"/>
            <consortium name="The Broad Institute Genome Sequencing Center for Infectious Disease"/>
            <person name="Wu L."/>
            <person name="Ma J."/>
        </authorList>
    </citation>
    <scope>NUCLEOTIDE SEQUENCE [LARGE SCALE GENOMIC DNA]</scope>
    <source>
        <strain evidence="4">CGMCC 1.15394</strain>
    </source>
</reference>
<evidence type="ECO:0000313" key="1">
    <source>
        <dbReference type="EMBL" id="GGF07881.1"/>
    </source>
</evidence>
<dbReference type="AlphaFoldDB" id="A0A3A3EM07"/>
<accession>A0A3A3EM07</accession>
<proteinExistence type="predicted"/>
<dbReference type="EMBL" id="QYSE01000001">
    <property type="protein sequence ID" value="RJF36716.1"/>
    <property type="molecule type" value="Genomic_DNA"/>
</dbReference>
<organism evidence="2 3">
    <name type="scientific">Pseudoalteromonas gelatinilytica</name>
    <dbReference type="NCBI Taxonomy" id="1703256"/>
    <lineage>
        <taxon>Bacteria</taxon>
        <taxon>Pseudomonadati</taxon>
        <taxon>Pseudomonadota</taxon>
        <taxon>Gammaproteobacteria</taxon>
        <taxon>Alteromonadales</taxon>
        <taxon>Pseudoalteromonadaceae</taxon>
        <taxon>Pseudoalteromonas</taxon>
    </lineage>
</organism>